<dbReference type="GO" id="GO:0003677">
    <property type="term" value="F:DNA binding"/>
    <property type="evidence" value="ECO:0007669"/>
    <property type="project" value="InterPro"/>
</dbReference>
<evidence type="ECO:0000313" key="2">
    <source>
        <dbReference type="EMBL" id="AOH56827.1"/>
    </source>
</evidence>
<dbReference type="Pfam" id="PF01381">
    <property type="entry name" value="HTH_3"/>
    <property type="match status" value="1"/>
</dbReference>
<dbReference type="InterPro" id="IPR010982">
    <property type="entry name" value="Lambda_DNA-bd_dom_sf"/>
</dbReference>
<dbReference type="Gene3D" id="1.10.260.40">
    <property type="entry name" value="lambda repressor-like DNA-binding domains"/>
    <property type="match status" value="1"/>
</dbReference>
<evidence type="ECO:0000313" key="3">
    <source>
        <dbReference type="Proteomes" id="UP000077926"/>
    </source>
</evidence>
<sequence>MFRFLKGKPRSKIGKFIDKHGYSQEEFVVASGISRNTISRVCSDPKYVPSAGVLKKIMKAIRSIEPHAKSDDYFDI</sequence>
<evidence type="ECO:0000259" key="1">
    <source>
        <dbReference type="Pfam" id="PF01381"/>
    </source>
</evidence>
<proteinExistence type="predicted"/>
<dbReference type="KEGG" id="bmur:ABE28_020985"/>
<reference evidence="2 3" key="1">
    <citation type="submission" date="2016-08" db="EMBL/GenBank/DDBJ databases">
        <title>Complete genome sequence of Bacillus muralis G25-68, a strain with toxicity to nematodes.</title>
        <authorList>
            <person name="Zheng Z."/>
        </authorList>
    </citation>
    <scope>NUCLEOTIDE SEQUENCE [LARGE SCALE GENOMIC DNA]</scope>
    <source>
        <strain evidence="2 3">G25-68</strain>
    </source>
</reference>
<keyword evidence="3" id="KW-1185">Reference proteome</keyword>
<name>A0A1B3XUE7_9BACI</name>
<dbReference type="EMBL" id="CP017080">
    <property type="protein sequence ID" value="AOH56827.1"/>
    <property type="molecule type" value="Genomic_DNA"/>
</dbReference>
<dbReference type="OrthoDB" id="7568952at2"/>
<dbReference type="AlphaFoldDB" id="A0A1B3XUE7"/>
<dbReference type="RefSeq" id="WP_064462504.1">
    <property type="nucleotide sequence ID" value="NZ_CP017080.1"/>
</dbReference>
<dbReference type="InterPro" id="IPR001387">
    <property type="entry name" value="Cro/C1-type_HTH"/>
</dbReference>
<organism evidence="2 3">
    <name type="scientific">Peribacillus muralis</name>
    <dbReference type="NCBI Taxonomy" id="264697"/>
    <lineage>
        <taxon>Bacteria</taxon>
        <taxon>Bacillati</taxon>
        <taxon>Bacillota</taxon>
        <taxon>Bacilli</taxon>
        <taxon>Bacillales</taxon>
        <taxon>Bacillaceae</taxon>
        <taxon>Peribacillus</taxon>
    </lineage>
</organism>
<dbReference type="CDD" id="cd00093">
    <property type="entry name" value="HTH_XRE"/>
    <property type="match status" value="1"/>
</dbReference>
<dbReference type="Proteomes" id="UP000077926">
    <property type="component" value="Chromosome"/>
</dbReference>
<dbReference type="SUPFAM" id="SSF47413">
    <property type="entry name" value="lambda repressor-like DNA-binding domains"/>
    <property type="match status" value="1"/>
</dbReference>
<feature type="domain" description="HTH cro/C1-type" evidence="1">
    <location>
        <begin position="18"/>
        <end position="61"/>
    </location>
</feature>
<accession>A0A1B3XUE7</accession>
<protein>
    <submittedName>
        <fullName evidence="2">XRE family transcriptional regulator</fullName>
    </submittedName>
</protein>
<gene>
    <name evidence="2" type="ORF">ABE28_020985</name>
</gene>